<dbReference type="Proteomes" id="UP000005090">
    <property type="component" value="Chromosome"/>
</dbReference>
<keyword evidence="6" id="KW-1185">Reference proteome</keyword>
<dbReference type="Gene3D" id="3.55.50.30">
    <property type="match status" value="1"/>
</dbReference>
<keyword evidence="1" id="KW-1133">Transmembrane helix</keyword>
<dbReference type="InterPro" id="IPR032508">
    <property type="entry name" value="FecR_C"/>
</dbReference>
<feature type="domain" description="FecR N-terminal" evidence="3">
    <location>
        <begin position="12"/>
        <end position="53"/>
    </location>
</feature>
<feature type="domain" description="FecR protein" evidence="2">
    <location>
        <begin position="109"/>
        <end position="200"/>
    </location>
</feature>
<dbReference type="STRING" id="686340.Metal_3760"/>
<dbReference type="Pfam" id="PF16220">
    <property type="entry name" value="DUF4880"/>
    <property type="match status" value="1"/>
</dbReference>
<dbReference type="EMBL" id="CM001475">
    <property type="protein sequence ID" value="EIC31405.1"/>
    <property type="molecule type" value="Genomic_DNA"/>
</dbReference>
<dbReference type="AlphaFoldDB" id="H8GHT7"/>
<dbReference type="Pfam" id="PF04773">
    <property type="entry name" value="FecR"/>
    <property type="match status" value="1"/>
</dbReference>
<organism evidence="5 6">
    <name type="scientific">Methylomicrobium album BG8</name>
    <dbReference type="NCBI Taxonomy" id="686340"/>
    <lineage>
        <taxon>Bacteria</taxon>
        <taxon>Pseudomonadati</taxon>
        <taxon>Pseudomonadota</taxon>
        <taxon>Gammaproteobacteria</taxon>
        <taxon>Methylococcales</taxon>
        <taxon>Methylococcaceae</taxon>
        <taxon>Methylomicrobium</taxon>
    </lineage>
</organism>
<accession>H8GHT7</accession>
<gene>
    <name evidence="5" type="ORF">Metal_3760</name>
</gene>
<feature type="domain" description="Protein FecR C-terminal" evidence="4">
    <location>
        <begin position="245"/>
        <end position="312"/>
    </location>
</feature>
<keyword evidence="1" id="KW-0472">Membrane</keyword>
<dbReference type="RefSeq" id="WP_005374741.1">
    <property type="nucleotide sequence ID" value="NZ_CM001475.1"/>
</dbReference>
<dbReference type="PIRSF" id="PIRSF018266">
    <property type="entry name" value="FecR"/>
    <property type="match status" value="1"/>
</dbReference>
<proteinExistence type="predicted"/>
<dbReference type="InterPro" id="IPR032623">
    <property type="entry name" value="FecR_N"/>
</dbReference>
<dbReference type="PANTHER" id="PTHR30273">
    <property type="entry name" value="PERIPLASMIC SIGNAL SENSOR AND SIGMA FACTOR ACTIVATOR FECR-RELATED"/>
    <property type="match status" value="1"/>
</dbReference>
<evidence type="ECO:0000259" key="2">
    <source>
        <dbReference type="Pfam" id="PF04773"/>
    </source>
</evidence>
<dbReference type="Gene3D" id="2.60.120.1440">
    <property type="match status" value="1"/>
</dbReference>
<dbReference type="Pfam" id="PF16344">
    <property type="entry name" value="FecR_C"/>
    <property type="match status" value="1"/>
</dbReference>
<dbReference type="HOGENOM" id="CLU_050192_0_2_6"/>
<dbReference type="GO" id="GO:0016989">
    <property type="term" value="F:sigma factor antagonist activity"/>
    <property type="evidence" value="ECO:0007669"/>
    <property type="project" value="TreeGrafter"/>
</dbReference>
<name>H8GHT7_METAL</name>
<keyword evidence="1" id="KW-0812">Transmembrane</keyword>
<reference evidence="5 6" key="1">
    <citation type="journal article" date="2013" name="Genome Announc.">
        <title>Genome Sequence of the Obligate Gammaproteobacterial Methanotroph Methylomicrobium album Strain BG8.</title>
        <authorList>
            <person name="Kits K.D."/>
            <person name="Kalyuzhnaya M.G."/>
            <person name="Klotz M.G."/>
            <person name="Jetten M.S."/>
            <person name="Op den Camp H.J."/>
            <person name="Vuilleumier S."/>
            <person name="Bringel F."/>
            <person name="Dispirito A.A."/>
            <person name="Murrell J.C."/>
            <person name="Bruce D."/>
            <person name="Cheng J.F."/>
            <person name="Copeland A."/>
            <person name="Goodwin L."/>
            <person name="Hauser L."/>
            <person name="Lajus A."/>
            <person name="Land M.L."/>
            <person name="Lapidus A."/>
            <person name="Lucas S."/>
            <person name="Medigue C."/>
            <person name="Pitluck S."/>
            <person name="Woyke T."/>
            <person name="Zeytun A."/>
            <person name="Stein L.Y."/>
        </authorList>
    </citation>
    <scope>NUCLEOTIDE SEQUENCE [LARGE SCALE GENOMIC DNA]</scope>
    <source>
        <strain evidence="5 6">BG8</strain>
    </source>
</reference>
<sequence>MIEQLDSNAVRRQAIAWLVSKQSGAFSAEERQAFERWLAADPDHSRIYRQIEAAWMGLPCPSIELAAARKKDRRLWRHSQRLALAIAASMALAVGLCAWEGWPLADNSVFRTAKGERRNITLADGSSVELNSDSELAVYYSWRGRSLALLRGEALFGVAPGKLRPFEVTAGGGRIRDIGTRFDVVVGASQNRVSVLEGAIDLRLAATGDQRQTLAGQAITYNAVTVLSEPEAADVKALTAWHTGKLIFRNTPLSEVLNKLERYHPVHFRLAEPSLAFLPLGGVFDNNDLERFLVTLEAVLPVDIKRDKNGDVLIDRRRSRKFSK</sequence>
<dbReference type="InterPro" id="IPR006860">
    <property type="entry name" value="FecR"/>
</dbReference>
<protein>
    <submittedName>
        <fullName evidence="5">Fe2+-dicitrate sensor, membrane component</fullName>
    </submittedName>
</protein>
<dbReference type="InterPro" id="IPR012373">
    <property type="entry name" value="Ferrdict_sens_TM"/>
</dbReference>
<evidence type="ECO:0000256" key="1">
    <source>
        <dbReference type="SAM" id="Phobius"/>
    </source>
</evidence>
<evidence type="ECO:0000313" key="5">
    <source>
        <dbReference type="EMBL" id="EIC31405.1"/>
    </source>
</evidence>
<dbReference type="eggNOG" id="COG3712">
    <property type="taxonomic scope" value="Bacteria"/>
</dbReference>
<evidence type="ECO:0000259" key="4">
    <source>
        <dbReference type="Pfam" id="PF16344"/>
    </source>
</evidence>
<evidence type="ECO:0000313" key="6">
    <source>
        <dbReference type="Proteomes" id="UP000005090"/>
    </source>
</evidence>
<feature type="transmembrane region" description="Helical" evidence="1">
    <location>
        <begin position="82"/>
        <end position="102"/>
    </location>
</feature>
<evidence type="ECO:0000259" key="3">
    <source>
        <dbReference type="Pfam" id="PF16220"/>
    </source>
</evidence>
<dbReference type="PANTHER" id="PTHR30273:SF2">
    <property type="entry name" value="PROTEIN FECR"/>
    <property type="match status" value="1"/>
</dbReference>